<dbReference type="InterPro" id="IPR000182">
    <property type="entry name" value="GNAT_dom"/>
</dbReference>
<sequence length="165" mass="18239">MHRDGAHLDAAGPVRVAEVAELGLLAQLWHDAWRDAHAHLVPAELARHRTLDSFRERLAAALAHVRVSGSPPDGFCMIREDELYQLFVCAAARGKGVAAVLLADGERRLAASGIRTAWLACAIGNDRAARFYAKHGWRRRGIVTSRLETPDGPFLLDVWRYEKGL</sequence>
<evidence type="ECO:0000313" key="3">
    <source>
        <dbReference type="Proteomes" id="UP001595886"/>
    </source>
</evidence>
<dbReference type="PROSITE" id="PS51186">
    <property type="entry name" value="GNAT"/>
    <property type="match status" value="1"/>
</dbReference>
<keyword evidence="2" id="KW-0012">Acyltransferase</keyword>
<dbReference type="Pfam" id="PF00583">
    <property type="entry name" value="Acetyltransf_1"/>
    <property type="match status" value="1"/>
</dbReference>
<dbReference type="EMBL" id="JBHSHD010000005">
    <property type="protein sequence ID" value="MFC4819780.1"/>
    <property type="molecule type" value="Genomic_DNA"/>
</dbReference>
<reference evidence="3" key="1">
    <citation type="journal article" date="2019" name="Int. J. Syst. Evol. Microbiol.">
        <title>The Global Catalogue of Microorganisms (GCM) 10K type strain sequencing project: providing services to taxonomists for standard genome sequencing and annotation.</title>
        <authorList>
            <consortium name="The Broad Institute Genomics Platform"/>
            <consortium name="The Broad Institute Genome Sequencing Center for Infectious Disease"/>
            <person name="Wu L."/>
            <person name="Ma J."/>
        </authorList>
    </citation>
    <scope>NUCLEOTIDE SEQUENCE [LARGE SCALE GENOMIC DNA]</scope>
    <source>
        <strain evidence="3">CCUG 30340</strain>
    </source>
</reference>
<gene>
    <name evidence="2" type="ORF">ACFO6Q_05570</name>
</gene>
<organism evidence="2 3">
    <name type="scientific">Dokdonella ginsengisoli</name>
    <dbReference type="NCBI Taxonomy" id="363846"/>
    <lineage>
        <taxon>Bacteria</taxon>
        <taxon>Pseudomonadati</taxon>
        <taxon>Pseudomonadota</taxon>
        <taxon>Gammaproteobacteria</taxon>
        <taxon>Lysobacterales</taxon>
        <taxon>Rhodanobacteraceae</taxon>
        <taxon>Dokdonella</taxon>
    </lineage>
</organism>
<proteinExistence type="predicted"/>
<dbReference type="GO" id="GO:0016746">
    <property type="term" value="F:acyltransferase activity"/>
    <property type="evidence" value="ECO:0007669"/>
    <property type="project" value="UniProtKB-KW"/>
</dbReference>
<dbReference type="InterPro" id="IPR016181">
    <property type="entry name" value="Acyl_CoA_acyltransferase"/>
</dbReference>
<evidence type="ECO:0000313" key="2">
    <source>
        <dbReference type="EMBL" id="MFC4819780.1"/>
    </source>
</evidence>
<accession>A0ABV9QRV2</accession>
<dbReference type="Proteomes" id="UP001595886">
    <property type="component" value="Unassembled WGS sequence"/>
</dbReference>
<comment type="caution">
    <text evidence="2">The sequence shown here is derived from an EMBL/GenBank/DDBJ whole genome shotgun (WGS) entry which is preliminary data.</text>
</comment>
<dbReference type="SUPFAM" id="SSF55729">
    <property type="entry name" value="Acyl-CoA N-acyltransferases (Nat)"/>
    <property type="match status" value="1"/>
</dbReference>
<evidence type="ECO:0000259" key="1">
    <source>
        <dbReference type="PROSITE" id="PS51186"/>
    </source>
</evidence>
<protein>
    <submittedName>
        <fullName evidence="2">GNAT family N-acetyltransferase</fullName>
        <ecNumber evidence="2">2.3.1.-</ecNumber>
    </submittedName>
</protein>
<dbReference type="Gene3D" id="3.40.630.30">
    <property type="match status" value="1"/>
</dbReference>
<feature type="domain" description="N-acetyltransferase" evidence="1">
    <location>
        <begin position="12"/>
        <end position="165"/>
    </location>
</feature>
<keyword evidence="2" id="KW-0808">Transferase</keyword>
<keyword evidence="3" id="KW-1185">Reference proteome</keyword>
<name>A0ABV9QRV2_9GAMM</name>
<dbReference type="EC" id="2.3.1.-" evidence="2"/>
<dbReference type="RefSeq" id="WP_380019574.1">
    <property type="nucleotide sequence ID" value="NZ_JBHSHD010000005.1"/>
</dbReference>